<protein>
    <submittedName>
        <fullName evidence="1">Uncharacterized protein</fullName>
    </submittedName>
</protein>
<proteinExistence type="predicted"/>
<organism evidence="1 2">
    <name type="scientific">Candidatus Ordinivivax streblomastigis</name>
    <dbReference type="NCBI Taxonomy" id="2540710"/>
    <lineage>
        <taxon>Bacteria</taxon>
        <taxon>Pseudomonadati</taxon>
        <taxon>Bacteroidota</taxon>
        <taxon>Bacteroidia</taxon>
        <taxon>Bacteroidales</taxon>
        <taxon>Candidatus Ordinivivax</taxon>
    </lineage>
</organism>
<accession>A0A5M8P3E7</accession>
<name>A0A5M8P3E7_9BACT</name>
<sequence length="325" mass="37593">MKNKRQVLSYLTMVRIVTEKDELAIESYLSRRSIILKLNKFSKTDDAVIIKITFEEFVNWFESGMPDRNEVIVEETSGTTGIIKGFSVNAIILGVSLTACGDLVTSEVKLENTTYRNANTEEKFRLQKALNEKKMAWNNSNSKLLSAVKPVENLYLRVALLGERVAIGVFREINDKGEIVMYCLKENDKPVRYSLYETIGNYADYQLEPVSAQERNMLALELKKIGKIWNGHAKRIEPLHFRVAKGEVYYYIDDLLEIITTTDKEKPKDLKRLHSGNYFHKHSDAKDMLDLMIKKRKEQLINFTEIPETKKNRKIKKNNSKNELS</sequence>
<dbReference type="EMBL" id="SNRX01000005">
    <property type="protein sequence ID" value="KAA6302846.1"/>
    <property type="molecule type" value="Genomic_DNA"/>
</dbReference>
<dbReference type="Proteomes" id="UP000324575">
    <property type="component" value="Unassembled WGS sequence"/>
</dbReference>
<evidence type="ECO:0000313" key="2">
    <source>
        <dbReference type="Proteomes" id="UP000324575"/>
    </source>
</evidence>
<dbReference type="AlphaFoldDB" id="A0A5M8P3E7"/>
<reference evidence="1 2" key="1">
    <citation type="submission" date="2019-03" db="EMBL/GenBank/DDBJ databases">
        <title>Single cell metagenomics reveals metabolic interactions within the superorganism composed of flagellate Streblomastix strix and complex community of Bacteroidetes bacteria on its surface.</title>
        <authorList>
            <person name="Treitli S.C."/>
            <person name="Kolisko M."/>
            <person name="Husnik F."/>
            <person name="Keeling P."/>
            <person name="Hampl V."/>
        </authorList>
    </citation>
    <scope>NUCLEOTIDE SEQUENCE [LARGE SCALE GENOMIC DNA]</scope>
    <source>
        <strain evidence="1">St1</strain>
    </source>
</reference>
<comment type="caution">
    <text evidence="1">The sequence shown here is derived from an EMBL/GenBank/DDBJ whole genome shotgun (WGS) entry which is preliminary data.</text>
</comment>
<evidence type="ECO:0000313" key="1">
    <source>
        <dbReference type="EMBL" id="KAA6302846.1"/>
    </source>
</evidence>
<gene>
    <name evidence="1" type="ORF">EZS26_001016</name>
</gene>